<comment type="caution">
    <text evidence="1">The sequence shown here is derived from an EMBL/GenBank/DDBJ whole genome shotgun (WGS) entry which is preliminary data.</text>
</comment>
<dbReference type="Proteomes" id="UP000291343">
    <property type="component" value="Unassembled WGS sequence"/>
</dbReference>
<evidence type="ECO:0000313" key="2">
    <source>
        <dbReference type="Proteomes" id="UP000291343"/>
    </source>
</evidence>
<accession>A0A482X3P8</accession>
<reference evidence="1 2" key="1">
    <citation type="journal article" date="2017" name="Gigascience">
        <title>Genome sequence of the small brown planthopper, Laodelphax striatellus.</title>
        <authorList>
            <person name="Zhu J."/>
            <person name="Jiang F."/>
            <person name="Wang X."/>
            <person name="Yang P."/>
            <person name="Bao Y."/>
            <person name="Zhao W."/>
            <person name="Wang W."/>
            <person name="Lu H."/>
            <person name="Wang Q."/>
            <person name="Cui N."/>
            <person name="Li J."/>
            <person name="Chen X."/>
            <person name="Luo L."/>
            <person name="Yu J."/>
            <person name="Kang L."/>
            <person name="Cui F."/>
        </authorList>
    </citation>
    <scope>NUCLEOTIDE SEQUENCE [LARGE SCALE GENOMIC DNA]</scope>
    <source>
        <strain evidence="1">Lst14</strain>
    </source>
</reference>
<protein>
    <submittedName>
        <fullName evidence="1">Uncharacterized protein</fullName>
    </submittedName>
</protein>
<dbReference type="InParanoid" id="A0A482X3P8"/>
<keyword evidence="2" id="KW-1185">Reference proteome</keyword>
<dbReference type="AlphaFoldDB" id="A0A482X3P8"/>
<gene>
    <name evidence="1" type="ORF">LSTR_LSTR012595</name>
</gene>
<organism evidence="1 2">
    <name type="scientific">Laodelphax striatellus</name>
    <name type="common">Small brown planthopper</name>
    <name type="synonym">Delphax striatella</name>
    <dbReference type="NCBI Taxonomy" id="195883"/>
    <lineage>
        <taxon>Eukaryota</taxon>
        <taxon>Metazoa</taxon>
        <taxon>Ecdysozoa</taxon>
        <taxon>Arthropoda</taxon>
        <taxon>Hexapoda</taxon>
        <taxon>Insecta</taxon>
        <taxon>Pterygota</taxon>
        <taxon>Neoptera</taxon>
        <taxon>Paraneoptera</taxon>
        <taxon>Hemiptera</taxon>
        <taxon>Auchenorrhyncha</taxon>
        <taxon>Fulgoroidea</taxon>
        <taxon>Delphacidae</taxon>
        <taxon>Criomorphinae</taxon>
        <taxon>Laodelphax</taxon>
    </lineage>
</organism>
<dbReference type="EMBL" id="QKKF02018544">
    <property type="protein sequence ID" value="RZF40292.1"/>
    <property type="molecule type" value="Genomic_DNA"/>
</dbReference>
<evidence type="ECO:0000313" key="1">
    <source>
        <dbReference type="EMBL" id="RZF40292.1"/>
    </source>
</evidence>
<proteinExistence type="predicted"/>
<name>A0A482X3P8_LAOST</name>
<sequence length="101" mass="11438">MDSPAAYWDETSNLHNNLKYERCGSGNSGPPPRVCKEEQNVYRYCETNGGCGDANFSDKVVSTMCVGWCVEKIANFMDCLQGQRPRRELSQNYHFRVGMST</sequence>